<gene>
    <name evidence="3" type="ORF">GK047_18695</name>
</gene>
<feature type="domain" description="SLH" evidence="2">
    <location>
        <begin position="327"/>
        <end position="390"/>
    </location>
</feature>
<dbReference type="PANTHER" id="PTHR37806">
    <property type="entry name" value="LMO0724 PROTEIN"/>
    <property type="match status" value="1"/>
</dbReference>
<dbReference type="Gene3D" id="2.60.40.1080">
    <property type="match status" value="1"/>
</dbReference>
<dbReference type="PANTHER" id="PTHR37806:SF1">
    <property type="entry name" value="PEPTIDASE C39-LIKE DOMAIN-CONTAINING PROTEIN"/>
    <property type="match status" value="1"/>
</dbReference>
<sequence length="500" mass="55512">MKNTMLVVMICFMLFTPNASASERLFMVNDVEIISQFPQLPSGCEATSTTMLLNYFGVPATKTDVADLLPKGNMPRVVKSSYIGGNPNTVFVGNPYSTIGYGVFEQPILDIIEHYIPGKSKNLTGSSFNDLLHTIQEGAPVVVWATLNMKDPKQLDEWVDDEGNMVYWNGPEHVLLMVGWDDDNAYFNDPYTGKRVTYNLWTFKDRWEKMGSRAVTVEHQEDEKGDTENPSTQPDTITSITYGLYDYQIGVGSSIPVPEITVNYERGLQSEVTSSVQFSSASSHVSIHDHYLTGVSIGNAQIEATFGGKTVTFSLKVAETPDKSQGIPMKPLRDIGKHWAHDAILRGRELQIVEGYQDGTFRPDSKVTEAEFLAMLFRMYPDNVSVLQLEVPNGGSWSDVYYSYANMFKLGLDGNSRNIEIKRVEVAQIISGLSGKNFSNNDDAVKFLLDNRFSQGKTSATISGFAGNDGLTRAEALQFLQNLQDKGMTLLQARPNLITN</sequence>
<dbReference type="Gene3D" id="3.90.70.10">
    <property type="entry name" value="Cysteine proteinases"/>
    <property type="match status" value="1"/>
</dbReference>
<evidence type="ECO:0000256" key="1">
    <source>
        <dbReference type="SAM" id="SignalP"/>
    </source>
</evidence>
<keyword evidence="1" id="KW-0732">Signal</keyword>
<dbReference type="AlphaFoldDB" id="A0A6G4A0W5"/>
<comment type="caution">
    <text evidence="3">The sequence shown here is derived from an EMBL/GenBank/DDBJ whole genome shotgun (WGS) entry which is preliminary data.</text>
</comment>
<dbReference type="EMBL" id="JAAIKC010000007">
    <property type="protein sequence ID" value="NEW08032.1"/>
    <property type="molecule type" value="Genomic_DNA"/>
</dbReference>
<name>A0A6G4A0W5_9BACL</name>
<dbReference type="InterPro" id="IPR001119">
    <property type="entry name" value="SLH_dom"/>
</dbReference>
<protein>
    <recommendedName>
        <fullName evidence="2">SLH domain-containing protein</fullName>
    </recommendedName>
</protein>
<dbReference type="InterPro" id="IPR039564">
    <property type="entry name" value="Peptidase_C39-like"/>
</dbReference>
<organism evidence="3">
    <name type="scientific">Paenibacillus sp. SYP-B3998</name>
    <dbReference type="NCBI Taxonomy" id="2678564"/>
    <lineage>
        <taxon>Bacteria</taxon>
        <taxon>Bacillati</taxon>
        <taxon>Bacillota</taxon>
        <taxon>Bacilli</taxon>
        <taxon>Bacillales</taxon>
        <taxon>Paenibacillaceae</taxon>
        <taxon>Paenibacillus</taxon>
    </lineage>
</organism>
<proteinExistence type="predicted"/>
<feature type="signal peptide" evidence="1">
    <location>
        <begin position="1"/>
        <end position="21"/>
    </location>
</feature>
<evidence type="ECO:0000259" key="2">
    <source>
        <dbReference type="PROSITE" id="PS51272"/>
    </source>
</evidence>
<dbReference type="Pfam" id="PF13529">
    <property type="entry name" value="Peptidase_C39_2"/>
    <property type="match status" value="1"/>
</dbReference>
<accession>A0A6G4A0W5</accession>
<feature type="chain" id="PRO_5026232020" description="SLH domain-containing protein" evidence="1">
    <location>
        <begin position="22"/>
        <end position="500"/>
    </location>
</feature>
<dbReference type="Pfam" id="PF00395">
    <property type="entry name" value="SLH"/>
    <property type="match status" value="1"/>
</dbReference>
<dbReference type="PROSITE" id="PS51272">
    <property type="entry name" value="SLH"/>
    <property type="match status" value="1"/>
</dbReference>
<dbReference type="RefSeq" id="WP_163950078.1">
    <property type="nucleotide sequence ID" value="NZ_JAAIKC010000007.1"/>
</dbReference>
<evidence type="ECO:0000313" key="3">
    <source>
        <dbReference type="EMBL" id="NEW08032.1"/>
    </source>
</evidence>
<reference evidence="3" key="1">
    <citation type="submission" date="2020-02" db="EMBL/GenBank/DDBJ databases">
        <authorList>
            <person name="Shen X.-R."/>
            <person name="Zhang Y.-X."/>
        </authorList>
    </citation>
    <scope>NUCLEOTIDE SEQUENCE</scope>
    <source>
        <strain evidence="3">SYP-B3998</strain>
    </source>
</reference>